<dbReference type="InterPro" id="IPR021309">
    <property type="entry name" value="YgaP-like_TM"/>
</dbReference>
<proteinExistence type="predicted"/>
<feature type="domain" description="Inner membrane protein YgaP-like transmembrane" evidence="2">
    <location>
        <begin position="1"/>
        <end position="67"/>
    </location>
</feature>
<comment type="caution">
    <text evidence="3">The sequence shown here is derived from an EMBL/GenBank/DDBJ whole genome shotgun (WGS) entry which is preliminary data.</text>
</comment>
<keyword evidence="1" id="KW-1133">Transmembrane helix</keyword>
<feature type="transmembrane region" description="Helical" evidence="1">
    <location>
        <begin position="12"/>
        <end position="29"/>
    </location>
</feature>
<keyword evidence="1" id="KW-0812">Transmembrane</keyword>
<gene>
    <name evidence="3" type="ORF">L3049_20105</name>
</gene>
<keyword evidence="1" id="KW-0472">Membrane</keyword>
<dbReference type="Pfam" id="PF11127">
    <property type="entry name" value="YgaP-like_TM"/>
    <property type="match status" value="1"/>
</dbReference>
<dbReference type="EMBL" id="JAKJSC010000009">
    <property type="protein sequence ID" value="MDE5420303.1"/>
    <property type="molecule type" value="Genomic_DNA"/>
</dbReference>
<organism evidence="3 4">
    <name type="scientific">Paralabilibaculum antarcticum</name>
    <dbReference type="NCBI Taxonomy" id="2912572"/>
    <lineage>
        <taxon>Bacteria</taxon>
        <taxon>Pseudomonadati</taxon>
        <taxon>Bacteroidota</taxon>
        <taxon>Bacteroidia</taxon>
        <taxon>Marinilabiliales</taxon>
        <taxon>Marinifilaceae</taxon>
        <taxon>Paralabilibaculum</taxon>
    </lineage>
</organism>
<evidence type="ECO:0000313" key="4">
    <source>
        <dbReference type="Proteomes" id="UP001528920"/>
    </source>
</evidence>
<evidence type="ECO:0000313" key="3">
    <source>
        <dbReference type="EMBL" id="MDE5420303.1"/>
    </source>
</evidence>
<evidence type="ECO:0000259" key="2">
    <source>
        <dbReference type="Pfam" id="PF11127"/>
    </source>
</evidence>
<keyword evidence="4" id="KW-1185">Reference proteome</keyword>
<accession>A0ABT5VY15</accession>
<dbReference type="Proteomes" id="UP001528920">
    <property type="component" value="Unassembled WGS sequence"/>
</dbReference>
<evidence type="ECO:0000256" key="1">
    <source>
        <dbReference type="SAM" id="Phobius"/>
    </source>
</evidence>
<sequence length="70" mass="7712">MKKNMGKVDRILRVIAAIVLAVLYFTDTITGTIGLVVLIFACVMFLTSLMGSCPPYNLLGINTCKMKEQK</sequence>
<name>A0ABT5VY15_9BACT</name>
<dbReference type="RefSeq" id="WP_275111634.1">
    <property type="nucleotide sequence ID" value="NZ_JAKJSC010000009.1"/>
</dbReference>
<protein>
    <submittedName>
        <fullName evidence="3">DUF2892 domain-containing protein</fullName>
    </submittedName>
</protein>
<reference evidence="3 4" key="1">
    <citation type="submission" date="2022-01" db="EMBL/GenBank/DDBJ databases">
        <title>Labilibaculum sp. nov, a marine bacterium isolated from Antarctica.</title>
        <authorList>
            <person name="Dai W."/>
        </authorList>
    </citation>
    <scope>NUCLEOTIDE SEQUENCE [LARGE SCALE GENOMIC DNA]</scope>
    <source>
        <strain evidence="3 4">DW002</strain>
    </source>
</reference>
<feature type="transmembrane region" description="Helical" evidence="1">
    <location>
        <begin position="35"/>
        <end position="59"/>
    </location>
</feature>